<dbReference type="EMBL" id="QREG01000025">
    <property type="protein sequence ID" value="RED93413.1"/>
    <property type="molecule type" value="Genomic_DNA"/>
</dbReference>
<reference evidence="4 5" key="1">
    <citation type="submission" date="2018-07" db="EMBL/GenBank/DDBJ databases">
        <title>Genomic Encyclopedia of Type Strains, Phase IV (KMG-IV): sequencing the most valuable type-strain genomes for metagenomic binning, comparative biology and taxonomic classification.</title>
        <authorList>
            <person name="Goeker M."/>
        </authorList>
    </citation>
    <scope>NUCLEOTIDE SEQUENCE [LARGE SCALE GENOMIC DNA]</scope>
    <source>
        <strain evidence="4 5">DSM 4134</strain>
    </source>
</reference>
<proteinExistence type="predicted"/>
<dbReference type="InterPro" id="IPR055396">
    <property type="entry name" value="DUF7088"/>
</dbReference>
<dbReference type="InterPro" id="IPR019196">
    <property type="entry name" value="ABC_transp_unknown"/>
</dbReference>
<comment type="caution">
    <text evidence="4">The sequence shown here is derived from an EMBL/GenBank/DDBJ whole genome shotgun (WGS) entry which is preliminary data.</text>
</comment>
<evidence type="ECO:0000259" key="3">
    <source>
        <dbReference type="Pfam" id="PF23357"/>
    </source>
</evidence>
<dbReference type="AlphaFoldDB" id="A0A3D9KXB2"/>
<dbReference type="OrthoDB" id="9777219at2"/>
<sequence>MNRKNIIIQLVIVLAIIVVANLLSNELYFRLDFTEDNRYTFSKATKDVIDELDGVVTITAYFSEDLPPQLIKNKQDFQDQLVEYENRSGGNIVFEFVNPNESDETEQDAMQNGIRPVMINVTERDQVQQMRAYMGAVLKMDDRTEIIPLIQPGAAMEYALTTAIKKVSIADKPKLGLIQGHGEPSLQAIGQLMEQLSVLYEVEPFRIKDTSAVPAYYRSLIWINPKDSVDAASFQKLDNYLQQGGGLFVAHSSVEGDLQQGLLSASNEVGLINWLTEKGVQIGKQFVVDAQCQPVNVQQRQGFFTINTQVEFPYFPTVTNFEDHPITQGLESVIFPFVSNLSFNNNDTTWSQFPLVLSSQNSGTVSPPTYVDIQRKWSKADFPLGGQTLAAGLDNGLSKIVVVANGAFCVNGEGQRPQQQNEDNINLASNAIDWISDDTGLINLRTKGITSRPLDEVEEGTKTMLKYGNVFAPIVLILIYAFVRKSRNQRRRQRWMQGNFES</sequence>
<name>A0A3D9KXB2_MARFU</name>
<keyword evidence="1" id="KW-0812">Transmembrane</keyword>
<dbReference type="Proteomes" id="UP000256779">
    <property type="component" value="Unassembled WGS sequence"/>
</dbReference>
<evidence type="ECO:0000313" key="5">
    <source>
        <dbReference type="Proteomes" id="UP000256779"/>
    </source>
</evidence>
<evidence type="ECO:0000259" key="2">
    <source>
        <dbReference type="Pfam" id="PF09822"/>
    </source>
</evidence>
<keyword evidence="1" id="KW-1133">Transmembrane helix</keyword>
<accession>A0A3D9KXB2</accession>
<feature type="domain" description="ABC-type uncharacterised transport system" evidence="2">
    <location>
        <begin position="172"/>
        <end position="413"/>
    </location>
</feature>
<dbReference type="SUPFAM" id="SSF52317">
    <property type="entry name" value="Class I glutamine amidotransferase-like"/>
    <property type="match status" value="1"/>
</dbReference>
<protein>
    <submittedName>
        <fullName evidence="4">Gliding-associated putative ABC transporter substrate-binding component GldG</fullName>
    </submittedName>
</protein>
<gene>
    <name evidence="4" type="ORF">C7460_12558</name>
</gene>
<dbReference type="Pfam" id="PF23357">
    <property type="entry name" value="DUF7088"/>
    <property type="match status" value="1"/>
</dbReference>
<feature type="transmembrane region" description="Helical" evidence="1">
    <location>
        <begin position="464"/>
        <end position="483"/>
    </location>
</feature>
<dbReference type="InterPro" id="IPR029062">
    <property type="entry name" value="Class_I_gatase-like"/>
</dbReference>
<dbReference type="RefSeq" id="WP_115869947.1">
    <property type="nucleotide sequence ID" value="NZ_QREG01000025.1"/>
</dbReference>
<keyword evidence="5" id="KW-1185">Reference proteome</keyword>
<keyword evidence="1" id="KW-0472">Membrane</keyword>
<organism evidence="4 5">
    <name type="scientific">Marinoscillum furvescens DSM 4134</name>
    <dbReference type="NCBI Taxonomy" id="1122208"/>
    <lineage>
        <taxon>Bacteria</taxon>
        <taxon>Pseudomonadati</taxon>
        <taxon>Bacteroidota</taxon>
        <taxon>Cytophagia</taxon>
        <taxon>Cytophagales</taxon>
        <taxon>Reichenbachiellaceae</taxon>
        <taxon>Marinoscillum</taxon>
    </lineage>
</organism>
<evidence type="ECO:0000256" key="1">
    <source>
        <dbReference type="SAM" id="Phobius"/>
    </source>
</evidence>
<dbReference type="Pfam" id="PF09822">
    <property type="entry name" value="ABC_transp_aux"/>
    <property type="match status" value="1"/>
</dbReference>
<feature type="domain" description="DUF7088" evidence="3">
    <location>
        <begin position="35"/>
        <end position="138"/>
    </location>
</feature>
<evidence type="ECO:0000313" key="4">
    <source>
        <dbReference type="EMBL" id="RED93413.1"/>
    </source>
</evidence>